<keyword evidence="3" id="KW-1185">Reference proteome</keyword>
<organism evidence="2 3">
    <name type="scientific">Fragilariopsis cylindrus CCMP1102</name>
    <dbReference type="NCBI Taxonomy" id="635003"/>
    <lineage>
        <taxon>Eukaryota</taxon>
        <taxon>Sar</taxon>
        <taxon>Stramenopiles</taxon>
        <taxon>Ochrophyta</taxon>
        <taxon>Bacillariophyta</taxon>
        <taxon>Bacillariophyceae</taxon>
        <taxon>Bacillariophycidae</taxon>
        <taxon>Bacillariales</taxon>
        <taxon>Bacillariaceae</taxon>
        <taxon>Fragilariopsis</taxon>
    </lineage>
</organism>
<dbReference type="SMART" id="SM00558">
    <property type="entry name" value="JmjC"/>
    <property type="match status" value="1"/>
</dbReference>
<dbReference type="AlphaFoldDB" id="A0A1E7FIB5"/>
<dbReference type="PANTHER" id="PTHR12461:SF105">
    <property type="entry name" value="HYPOXIA-INDUCIBLE FACTOR 1-ALPHA INHIBITOR"/>
    <property type="match status" value="1"/>
</dbReference>
<accession>A0A1E7FIB5</accession>
<proteinExistence type="predicted"/>
<dbReference type="InterPro" id="IPR041667">
    <property type="entry name" value="Cupin_8"/>
</dbReference>
<dbReference type="CDD" id="cd02208">
    <property type="entry name" value="cupin_RmlC-like"/>
    <property type="match status" value="1"/>
</dbReference>
<dbReference type="Gene3D" id="2.60.120.650">
    <property type="entry name" value="Cupin"/>
    <property type="match status" value="1"/>
</dbReference>
<dbReference type="Proteomes" id="UP000095751">
    <property type="component" value="Unassembled WGS sequence"/>
</dbReference>
<dbReference type="InParanoid" id="A0A1E7FIB5"/>
<gene>
    <name evidence="2" type="ORF">FRACYDRAFT_184677</name>
</gene>
<dbReference type="PROSITE" id="PS51184">
    <property type="entry name" value="JMJC"/>
    <property type="match status" value="1"/>
</dbReference>
<dbReference type="KEGG" id="fcy:FRACYDRAFT_184677"/>
<protein>
    <submittedName>
        <fullName evidence="2">Clavaminate synthase-like protein</fullName>
    </submittedName>
</protein>
<sequence>MIITSFDQSIACVIRDVASEWPALRKWRAMDVLAREFGHRLVPIEIGSMTNGMEEAVVTFRQFVSKYLSTSSTKDCWSLDDAIMDRKSVAYIAQHPLLDQIPALCSDIDMNPCGVQPTNINIWMGTGGTRTPLHFDSYDNLLVQLVGAKYVRLYDRECSPQLYVSKDTSYGGQGNMSVLDCEREDYARHPLAKDTNYKEVLLYPGDCLFIPARHWHYIRSLSTSVSVNYWF</sequence>
<dbReference type="Pfam" id="PF13621">
    <property type="entry name" value="Cupin_8"/>
    <property type="match status" value="1"/>
</dbReference>
<dbReference type="OrthoDB" id="47172at2759"/>
<dbReference type="EMBL" id="KV784357">
    <property type="protein sequence ID" value="OEU17523.1"/>
    <property type="molecule type" value="Genomic_DNA"/>
</dbReference>
<evidence type="ECO:0000259" key="1">
    <source>
        <dbReference type="PROSITE" id="PS51184"/>
    </source>
</evidence>
<dbReference type="PANTHER" id="PTHR12461">
    <property type="entry name" value="HYPOXIA-INDUCIBLE FACTOR 1 ALPHA INHIBITOR-RELATED"/>
    <property type="match status" value="1"/>
</dbReference>
<dbReference type="InterPro" id="IPR003347">
    <property type="entry name" value="JmjC_dom"/>
</dbReference>
<evidence type="ECO:0000313" key="2">
    <source>
        <dbReference type="EMBL" id="OEU17523.1"/>
    </source>
</evidence>
<evidence type="ECO:0000313" key="3">
    <source>
        <dbReference type="Proteomes" id="UP000095751"/>
    </source>
</evidence>
<reference evidence="2 3" key="1">
    <citation type="submission" date="2016-09" db="EMBL/GenBank/DDBJ databases">
        <title>Extensive genetic diversity and differential bi-allelic expression allows diatom success in the polar Southern Ocean.</title>
        <authorList>
            <consortium name="DOE Joint Genome Institute"/>
            <person name="Mock T."/>
            <person name="Otillar R.P."/>
            <person name="Strauss J."/>
            <person name="Dupont C."/>
            <person name="Frickenhaus S."/>
            <person name="Maumus F."/>
            <person name="Mcmullan M."/>
            <person name="Sanges R."/>
            <person name="Schmutz J."/>
            <person name="Toseland A."/>
            <person name="Valas R."/>
            <person name="Veluchamy A."/>
            <person name="Ward B.J."/>
            <person name="Allen A."/>
            <person name="Barry K."/>
            <person name="Falciatore A."/>
            <person name="Ferrante M."/>
            <person name="Fortunato A.E."/>
            <person name="Gloeckner G."/>
            <person name="Gruber A."/>
            <person name="Hipkin R."/>
            <person name="Janech M."/>
            <person name="Kroth P."/>
            <person name="Leese F."/>
            <person name="Lindquist E."/>
            <person name="Lyon B.R."/>
            <person name="Martin J."/>
            <person name="Mayer C."/>
            <person name="Parker M."/>
            <person name="Quesneville H."/>
            <person name="Raymond J."/>
            <person name="Uhlig C."/>
            <person name="Valentin K.U."/>
            <person name="Worden A.Z."/>
            <person name="Armbrust E.V."/>
            <person name="Bowler C."/>
            <person name="Green B."/>
            <person name="Moulton V."/>
            <person name="Van Oosterhout C."/>
            <person name="Grigoriev I."/>
        </authorList>
    </citation>
    <scope>NUCLEOTIDE SEQUENCE [LARGE SCALE GENOMIC DNA]</scope>
    <source>
        <strain evidence="2 3">CCMP1102</strain>
    </source>
</reference>
<name>A0A1E7FIB5_9STRA</name>
<feature type="domain" description="JmjC" evidence="1">
    <location>
        <begin position="90"/>
        <end position="231"/>
    </location>
</feature>
<dbReference type="SUPFAM" id="SSF51197">
    <property type="entry name" value="Clavaminate synthase-like"/>
    <property type="match status" value="1"/>
</dbReference>